<dbReference type="SMART" id="SM00388">
    <property type="entry name" value="HisKA"/>
    <property type="match status" value="1"/>
</dbReference>
<evidence type="ECO:0000259" key="6">
    <source>
        <dbReference type="PROSITE" id="PS50110"/>
    </source>
</evidence>
<dbReference type="InterPro" id="IPR005467">
    <property type="entry name" value="His_kinase_dom"/>
</dbReference>
<evidence type="ECO:0000256" key="1">
    <source>
        <dbReference type="ARBA" id="ARBA00000085"/>
    </source>
</evidence>
<dbReference type="InterPro" id="IPR003661">
    <property type="entry name" value="HisK_dim/P_dom"/>
</dbReference>
<evidence type="ECO:0000259" key="5">
    <source>
        <dbReference type="PROSITE" id="PS50109"/>
    </source>
</evidence>
<dbReference type="InterPro" id="IPR036097">
    <property type="entry name" value="HisK_dim/P_sf"/>
</dbReference>
<dbReference type="Pfam" id="PF02518">
    <property type="entry name" value="HATPase_c"/>
    <property type="match status" value="1"/>
</dbReference>
<dbReference type="AlphaFoldDB" id="K2J877"/>
<feature type="domain" description="Response regulatory" evidence="6">
    <location>
        <begin position="715"/>
        <end position="825"/>
    </location>
</feature>
<evidence type="ECO:0000256" key="3">
    <source>
        <dbReference type="ARBA" id="ARBA00022553"/>
    </source>
</evidence>
<dbReference type="PATRIC" id="fig|745411.4.peg.2527"/>
<reference evidence="9 10" key="1">
    <citation type="journal article" date="2012" name="J. Bacteriol.">
        <title>Genome Sequence of Gallaecimonas xiamenensis Type Strain 3-C-1.</title>
        <authorList>
            <person name="Lai Q."/>
            <person name="Wang L."/>
            <person name="Wang W."/>
            <person name="Shao Z."/>
        </authorList>
    </citation>
    <scope>NUCLEOTIDE SEQUENCE [LARGE SCALE GENOMIC DNA]</scope>
    <source>
        <strain evidence="9 10">3-C-1</strain>
    </source>
</reference>
<dbReference type="PANTHER" id="PTHR43065:SF42">
    <property type="entry name" value="TWO-COMPONENT SENSOR PPRA"/>
    <property type="match status" value="1"/>
</dbReference>
<dbReference type="Gene3D" id="3.40.50.2300">
    <property type="match status" value="1"/>
</dbReference>
<dbReference type="Pfam" id="PF08447">
    <property type="entry name" value="PAS_3"/>
    <property type="match status" value="1"/>
</dbReference>
<dbReference type="Gene3D" id="3.30.450.20">
    <property type="entry name" value="PAS domain"/>
    <property type="match status" value="3"/>
</dbReference>
<keyword evidence="9" id="KW-0808">Transferase</keyword>
<dbReference type="InterPro" id="IPR000700">
    <property type="entry name" value="PAS-assoc_C"/>
</dbReference>
<organism evidence="9 10">
    <name type="scientific">Gallaecimonas xiamenensis 3-C-1</name>
    <dbReference type="NCBI Taxonomy" id="745411"/>
    <lineage>
        <taxon>Bacteria</taxon>
        <taxon>Pseudomonadati</taxon>
        <taxon>Pseudomonadota</taxon>
        <taxon>Gammaproteobacteria</taxon>
        <taxon>Enterobacterales</taxon>
        <taxon>Gallaecimonadaceae</taxon>
        <taxon>Gallaecimonas</taxon>
    </lineage>
</organism>
<dbReference type="CDD" id="cd00156">
    <property type="entry name" value="REC"/>
    <property type="match status" value="1"/>
</dbReference>
<dbReference type="Pfam" id="PF13426">
    <property type="entry name" value="PAS_9"/>
    <property type="match status" value="1"/>
</dbReference>
<dbReference type="OrthoDB" id="9770473at2"/>
<sequence>MASLFPQLTTLSWAPGTTTVAIHQDGDTRHQGTKHTLRQYFGPQAKGVLTELRRQLARQPQAHLESLVDDRQLWLSAERQGKAVQLQLLSAAPARDGELMQMAEGLCGVGYWHWHLASDQFSWSPQVYRIFGLPLDHPTSLADTLSRYHQDDQQVLKALIAKASLEPIRRQFQAQILRADGEWRQVGVQGVSTAGKDGQITDIYGVIRDVTAEQQSRAQISRLALVAAQTRTSAFLCDTEGRVEWINPASEALYGYNLAELKGRRPASLLVGSQTDPDTSRRINEAMARRQHFEGDILNYRRDGKPVWVHLSITPLFHRLRHDGFIAIVSDISDRKASEERLKLYEAAFDQAEVGMLFLRPAEQGMVVEESNQAAQQLLGCTEQALLGQPFPGRFFHQALQGPLAGGDNDGQELSLAAAPERSLYVLHSPLFGPDRTPYQLVMLRETTERRRAERLEQRNQKMETLGQLVSGIAHDFNNIIGIIQGNLELLDAKLEAEHSGHKAIANALKAANRASTLTRRLSQFSRQEPVSNEEADAHQLLLDAEEMLSASLGSQIALDVELDTHSGTVRVDRGDFVDAILNLAFNARDALGEGGRIRLSCLPVLLGSQIPGLEADVRPGPYIEFVVTDNGSGIAPEFKDKVLEPFFTTKPKGKGTGLGLSMVYGFAKRSKGYLSLDSAPGRGTSVHLWLPQASPLNREVLAAPQDQALLAGKRLLLVDDEADLLAVVDGLLRSFAVLVTSFADPVEARLSFGHQDYDLLLCDVEMPGINGFELAEAFGAHYPGRPVALMSGYMSQVPAHLEQLPRLAKPVSRTALLQCLISLLNRKP</sequence>
<dbReference type="PROSITE" id="PS50110">
    <property type="entry name" value="RESPONSE_REGULATORY"/>
    <property type="match status" value="1"/>
</dbReference>
<dbReference type="SMART" id="SM00448">
    <property type="entry name" value="REC"/>
    <property type="match status" value="1"/>
</dbReference>
<dbReference type="SUPFAM" id="SSF55874">
    <property type="entry name" value="ATPase domain of HSP90 chaperone/DNA topoisomerase II/histidine kinase"/>
    <property type="match status" value="1"/>
</dbReference>
<dbReference type="eggNOG" id="COG4191">
    <property type="taxonomic scope" value="Bacteria"/>
</dbReference>
<dbReference type="Pfam" id="PF13188">
    <property type="entry name" value="PAS_8"/>
    <property type="match status" value="1"/>
</dbReference>
<dbReference type="Gene3D" id="1.10.287.130">
    <property type="match status" value="1"/>
</dbReference>
<dbReference type="InterPro" id="IPR004358">
    <property type="entry name" value="Sig_transdc_His_kin-like_C"/>
</dbReference>
<evidence type="ECO:0000259" key="7">
    <source>
        <dbReference type="PROSITE" id="PS50112"/>
    </source>
</evidence>
<dbReference type="PROSITE" id="PS50112">
    <property type="entry name" value="PAS"/>
    <property type="match status" value="1"/>
</dbReference>
<keyword evidence="10" id="KW-1185">Reference proteome</keyword>
<dbReference type="InterPro" id="IPR001789">
    <property type="entry name" value="Sig_transdc_resp-reg_receiver"/>
</dbReference>
<dbReference type="PROSITE" id="PS50109">
    <property type="entry name" value="HIS_KIN"/>
    <property type="match status" value="1"/>
</dbReference>
<dbReference type="SUPFAM" id="SSF47384">
    <property type="entry name" value="Homodimeric domain of signal transducing histidine kinase"/>
    <property type="match status" value="1"/>
</dbReference>
<feature type="domain" description="PAC" evidence="8">
    <location>
        <begin position="170"/>
        <end position="222"/>
    </location>
</feature>
<dbReference type="EMBL" id="AMRI01000018">
    <property type="protein sequence ID" value="EKE71042.1"/>
    <property type="molecule type" value="Genomic_DNA"/>
</dbReference>
<evidence type="ECO:0000313" key="9">
    <source>
        <dbReference type="EMBL" id="EKE71042.1"/>
    </source>
</evidence>
<dbReference type="InterPro" id="IPR000014">
    <property type="entry name" value="PAS"/>
</dbReference>
<dbReference type="CDD" id="cd00082">
    <property type="entry name" value="HisKA"/>
    <property type="match status" value="1"/>
</dbReference>
<dbReference type="EC" id="2.7.13.3" evidence="2"/>
<feature type="domain" description="PAS" evidence="7">
    <location>
        <begin position="219"/>
        <end position="290"/>
    </location>
</feature>
<gene>
    <name evidence="9" type="ORF">B3C1_12834</name>
</gene>
<dbReference type="InterPro" id="IPR011006">
    <property type="entry name" value="CheY-like_superfamily"/>
</dbReference>
<dbReference type="Pfam" id="PF00512">
    <property type="entry name" value="HisKA"/>
    <property type="match status" value="1"/>
</dbReference>
<dbReference type="eggNOG" id="COG3852">
    <property type="taxonomic scope" value="Bacteria"/>
</dbReference>
<dbReference type="Pfam" id="PF00072">
    <property type="entry name" value="Response_reg"/>
    <property type="match status" value="1"/>
</dbReference>
<comment type="catalytic activity">
    <reaction evidence="1">
        <text>ATP + protein L-histidine = ADP + protein N-phospho-L-histidine.</text>
        <dbReference type="EC" id="2.7.13.3"/>
    </reaction>
</comment>
<dbReference type="Proteomes" id="UP000006755">
    <property type="component" value="Unassembled WGS sequence"/>
</dbReference>
<dbReference type="PROSITE" id="PS50113">
    <property type="entry name" value="PAC"/>
    <property type="match status" value="2"/>
</dbReference>
<dbReference type="Gene3D" id="3.30.565.10">
    <property type="entry name" value="Histidine kinase-like ATPase, C-terminal domain"/>
    <property type="match status" value="1"/>
</dbReference>
<dbReference type="PANTHER" id="PTHR43065">
    <property type="entry name" value="SENSOR HISTIDINE KINASE"/>
    <property type="match status" value="1"/>
</dbReference>
<evidence type="ECO:0000313" key="10">
    <source>
        <dbReference type="Proteomes" id="UP000006755"/>
    </source>
</evidence>
<dbReference type="CDD" id="cd00130">
    <property type="entry name" value="PAS"/>
    <property type="match status" value="1"/>
</dbReference>
<dbReference type="SUPFAM" id="SSF52172">
    <property type="entry name" value="CheY-like"/>
    <property type="match status" value="1"/>
</dbReference>
<accession>K2J877</accession>
<dbReference type="InterPro" id="IPR036890">
    <property type="entry name" value="HATPase_C_sf"/>
</dbReference>
<dbReference type="InterPro" id="IPR013655">
    <property type="entry name" value="PAS_fold_3"/>
</dbReference>
<evidence type="ECO:0000256" key="4">
    <source>
        <dbReference type="PROSITE-ProRule" id="PRU00169"/>
    </source>
</evidence>
<evidence type="ECO:0000256" key="2">
    <source>
        <dbReference type="ARBA" id="ARBA00012438"/>
    </source>
</evidence>
<feature type="domain" description="Histidine kinase" evidence="5">
    <location>
        <begin position="472"/>
        <end position="695"/>
    </location>
</feature>
<name>K2J877_9GAMM</name>
<dbReference type="SUPFAM" id="SSF55785">
    <property type="entry name" value="PYP-like sensor domain (PAS domain)"/>
    <property type="match status" value="3"/>
</dbReference>
<dbReference type="InterPro" id="IPR001610">
    <property type="entry name" value="PAC"/>
</dbReference>
<dbReference type="SMART" id="SM00091">
    <property type="entry name" value="PAS"/>
    <property type="match status" value="2"/>
</dbReference>
<dbReference type="STRING" id="745411.B3C1_12834"/>
<dbReference type="InterPro" id="IPR003594">
    <property type="entry name" value="HATPase_dom"/>
</dbReference>
<dbReference type="PRINTS" id="PR00344">
    <property type="entry name" value="BCTRLSENSOR"/>
</dbReference>
<dbReference type="RefSeq" id="WP_008485317.1">
    <property type="nucleotide sequence ID" value="NZ_AMRI01000018.1"/>
</dbReference>
<keyword evidence="3 4" id="KW-0597">Phosphoprotein</keyword>
<keyword evidence="9" id="KW-0418">Kinase</keyword>
<feature type="domain" description="PAC" evidence="8">
    <location>
        <begin position="291"/>
        <end position="344"/>
    </location>
</feature>
<dbReference type="SMART" id="SM00387">
    <property type="entry name" value="HATPase_c"/>
    <property type="match status" value="1"/>
</dbReference>
<dbReference type="SMART" id="SM00086">
    <property type="entry name" value="PAC"/>
    <property type="match status" value="2"/>
</dbReference>
<dbReference type="NCBIfam" id="TIGR00229">
    <property type="entry name" value="sensory_box"/>
    <property type="match status" value="1"/>
</dbReference>
<comment type="caution">
    <text evidence="9">The sequence shown here is derived from an EMBL/GenBank/DDBJ whole genome shotgun (WGS) entry which is preliminary data.</text>
</comment>
<protein>
    <recommendedName>
        <fullName evidence="2">histidine kinase</fullName>
        <ecNumber evidence="2">2.7.13.3</ecNumber>
    </recommendedName>
</protein>
<dbReference type="InterPro" id="IPR035965">
    <property type="entry name" value="PAS-like_dom_sf"/>
</dbReference>
<dbReference type="GO" id="GO:0000155">
    <property type="term" value="F:phosphorelay sensor kinase activity"/>
    <property type="evidence" value="ECO:0007669"/>
    <property type="project" value="InterPro"/>
</dbReference>
<proteinExistence type="predicted"/>
<feature type="modified residue" description="4-aspartylphosphate" evidence="4">
    <location>
        <position position="764"/>
    </location>
</feature>
<evidence type="ECO:0000259" key="8">
    <source>
        <dbReference type="PROSITE" id="PS50113"/>
    </source>
</evidence>